<proteinExistence type="predicted"/>
<dbReference type="RefSeq" id="WP_057898182.1">
    <property type="nucleotide sequence ID" value="NZ_CP080764.1"/>
</dbReference>
<dbReference type="AlphaFoldDB" id="A0A1G7ZLK5"/>
<dbReference type="Proteomes" id="UP000198956">
    <property type="component" value="Unassembled WGS sequence"/>
</dbReference>
<evidence type="ECO:0000313" key="3">
    <source>
        <dbReference type="Proteomes" id="UP000198956"/>
    </source>
</evidence>
<protein>
    <submittedName>
        <fullName evidence="2">Uncharacterized protein</fullName>
    </submittedName>
</protein>
<dbReference type="EMBL" id="CP080764">
    <property type="protein sequence ID" value="QYY41804.1"/>
    <property type="molecule type" value="Genomic_DNA"/>
</dbReference>
<name>A0A1G7ZLK5_ANETH</name>
<reference evidence="2 3" key="1">
    <citation type="submission" date="2016-10" db="EMBL/GenBank/DDBJ databases">
        <authorList>
            <person name="de Groot N.N."/>
        </authorList>
    </citation>
    <scope>NUCLEOTIDE SEQUENCE [LARGE SCALE GENOMIC DNA]</scope>
    <source>
        <strain evidence="2 3">L 420-91</strain>
    </source>
</reference>
<evidence type="ECO:0000313" key="4">
    <source>
        <dbReference type="Proteomes" id="UP000826616"/>
    </source>
</evidence>
<dbReference type="OrthoDB" id="2476376at2"/>
<evidence type="ECO:0000313" key="2">
    <source>
        <dbReference type="EMBL" id="SDH09641.1"/>
    </source>
</evidence>
<organism evidence="2 3">
    <name type="scientific">Aneurinibacillus thermoaerophilus</name>
    <dbReference type="NCBI Taxonomy" id="143495"/>
    <lineage>
        <taxon>Bacteria</taxon>
        <taxon>Bacillati</taxon>
        <taxon>Bacillota</taxon>
        <taxon>Bacilli</taxon>
        <taxon>Bacillales</taxon>
        <taxon>Paenibacillaceae</taxon>
        <taxon>Aneurinibacillus group</taxon>
        <taxon>Aneurinibacillus</taxon>
    </lineage>
</organism>
<dbReference type="GeneID" id="97142272"/>
<accession>A0A1G7ZLK5</accession>
<sequence length="171" mass="20425">MQYLYLHRITNNKQQEAQYVYRFDDHRLSPGNLVIRKLFYCMLQALQDELTDVEIEYNDAEIVKFAGMERAVAFLTLMGAQKAEQREYRKDGVLLSRTFTTKLTPERLTYFFGLQDLDEVYRLRFLAGEEERIHLYFASTLSCRLSFQKEETFLALLERHRVPHKILEAKR</sequence>
<dbReference type="EMBL" id="FNDE01000011">
    <property type="protein sequence ID" value="SDH09641.1"/>
    <property type="molecule type" value="Genomic_DNA"/>
</dbReference>
<dbReference type="Proteomes" id="UP000826616">
    <property type="component" value="Chromosome"/>
</dbReference>
<keyword evidence="4" id="KW-1185">Reference proteome</keyword>
<reference evidence="1 4" key="2">
    <citation type="submission" date="2021-08" db="EMBL/GenBank/DDBJ databases">
        <title>Complete genome sequence of the strain Aneurinibacillus thermoaerophilus CCM 8960.</title>
        <authorList>
            <person name="Musilova J."/>
            <person name="Kourilova X."/>
            <person name="Pernicova I."/>
            <person name="Bezdicek M."/>
            <person name="Lengerova M."/>
            <person name="Obruca S."/>
            <person name="Sedlar K."/>
        </authorList>
    </citation>
    <scope>NUCLEOTIDE SEQUENCE [LARGE SCALE GENOMIC DNA]</scope>
    <source>
        <strain evidence="1 4">CCM 8960</strain>
    </source>
</reference>
<gene>
    <name evidence="1" type="ORF">K3F53_12890</name>
    <name evidence="2" type="ORF">SAMN04489735_101148</name>
</gene>
<evidence type="ECO:0000313" key="1">
    <source>
        <dbReference type="EMBL" id="QYY41804.1"/>
    </source>
</evidence>